<feature type="signal peptide" evidence="1">
    <location>
        <begin position="1"/>
        <end position="17"/>
    </location>
</feature>
<name>A0A5P3MW16_NEIAN</name>
<organism evidence="2 3">
    <name type="scientific">Neisseria animalis</name>
    <dbReference type="NCBI Taxonomy" id="492"/>
    <lineage>
        <taxon>Bacteria</taxon>
        <taxon>Pseudomonadati</taxon>
        <taxon>Pseudomonadota</taxon>
        <taxon>Betaproteobacteria</taxon>
        <taxon>Neisseriales</taxon>
        <taxon>Neisseriaceae</taxon>
        <taxon>Neisseria</taxon>
    </lineage>
</organism>
<evidence type="ECO:0000313" key="2">
    <source>
        <dbReference type="EMBL" id="QEY24849.1"/>
    </source>
</evidence>
<dbReference type="KEGG" id="naq:D0T90_10505"/>
<gene>
    <name evidence="2" type="ORF">D0T90_10505</name>
</gene>
<keyword evidence="1" id="KW-0732">Signal</keyword>
<dbReference type="PROSITE" id="PS51257">
    <property type="entry name" value="PROKAR_LIPOPROTEIN"/>
    <property type="match status" value="1"/>
</dbReference>
<dbReference type="EMBL" id="CP031699">
    <property type="protein sequence ID" value="QEY24849.1"/>
    <property type="molecule type" value="Genomic_DNA"/>
</dbReference>
<proteinExistence type="predicted"/>
<keyword evidence="3" id="KW-1185">Reference proteome</keyword>
<dbReference type="InterPro" id="IPR008517">
    <property type="entry name" value="GNA1162-like"/>
</dbReference>
<accession>A0A5P3MW16</accession>
<dbReference type="AlphaFoldDB" id="A0A5P3MW16"/>
<dbReference type="Pfam" id="PF05643">
    <property type="entry name" value="GNA1162-like"/>
    <property type="match status" value="1"/>
</dbReference>
<evidence type="ECO:0008006" key="4">
    <source>
        <dbReference type="Google" id="ProtNLM"/>
    </source>
</evidence>
<feature type="chain" id="PRO_5031194086" description="Lipoprotein" evidence="1">
    <location>
        <begin position="18"/>
        <end position="222"/>
    </location>
</feature>
<dbReference type="OrthoDB" id="1014694at2"/>
<protein>
    <recommendedName>
        <fullName evidence="4">Lipoprotein</fullName>
    </recommendedName>
</protein>
<dbReference type="Gene3D" id="3.40.50.10610">
    <property type="entry name" value="ABC-type transport auxiliary lipoprotein component"/>
    <property type="match status" value="1"/>
</dbReference>
<dbReference type="Proteomes" id="UP000325536">
    <property type="component" value="Chromosome"/>
</dbReference>
<evidence type="ECO:0000256" key="1">
    <source>
        <dbReference type="SAM" id="SignalP"/>
    </source>
</evidence>
<sequence length="222" mass="23938">MKLNRFILPLAATLALAACQTYKAQPYDYTAFKESNPKSILVLPPLNESPDVKATWGMLTATTFPLSEAGYYVFPVAVAAETFKQNGLTNAADIHDVKLNKLHEIFGNDAVLYVTVKDYGTRYQVIQSVTTVTAEAKLVDARTGKELWSGSARASDEAAKNNNNGILAALIGALIDQVAGTLGDKGYDMAQTAGIQLLSPVKTNGILYGPRSPHYQKEPGQQ</sequence>
<evidence type="ECO:0000313" key="3">
    <source>
        <dbReference type="Proteomes" id="UP000325536"/>
    </source>
</evidence>
<reference evidence="2 3" key="1">
    <citation type="submission" date="2018-08" db="EMBL/GenBank/DDBJ databases">
        <title>Neisseria animalis ATCC 49930 complete genome.</title>
        <authorList>
            <person name="Veseli I.A."/>
            <person name="Mascarenhas dos Santos A.C."/>
            <person name="Buttler R."/>
            <person name="Pombert J.-F."/>
        </authorList>
    </citation>
    <scope>NUCLEOTIDE SEQUENCE [LARGE SCALE GENOMIC DNA]</scope>
    <source>
        <strain evidence="2 3">ATCC 49930</strain>
    </source>
</reference>